<dbReference type="EMBL" id="KV878683">
    <property type="protein sequence ID" value="OJJ72285.1"/>
    <property type="molecule type" value="Genomic_DNA"/>
</dbReference>
<protein>
    <submittedName>
        <fullName evidence="1">Uncharacterized protein</fullName>
    </submittedName>
</protein>
<dbReference type="RefSeq" id="XP_067479533.1">
    <property type="nucleotide sequence ID" value="XM_067616587.1"/>
</dbReference>
<accession>A0A1L9UKQ8</accession>
<keyword evidence="2" id="KW-1185">Reference proteome</keyword>
<gene>
    <name evidence="1" type="ORF">ASPBRDRAFT_109870</name>
</gene>
<dbReference type="OrthoDB" id="4126315at2759"/>
<name>A0A1L9UKQ8_ASPBC</name>
<organism evidence="1 2">
    <name type="scientific">Aspergillus brasiliensis (strain CBS 101740 / IMI 381727 / IBT 21946)</name>
    <dbReference type="NCBI Taxonomy" id="767769"/>
    <lineage>
        <taxon>Eukaryota</taxon>
        <taxon>Fungi</taxon>
        <taxon>Dikarya</taxon>
        <taxon>Ascomycota</taxon>
        <taxon>Pezizomycotina</taxon>
        <taxon>Eurotiomycetes</taxon>
        <taxon>Eurotiomycetidae</taxon>
        <taxon>Eurotiales</taxon>
        <taxon>Aspergillaceae</taxon>
        <taxon>Aspergillus</taxon>
        <taxon>Aspergillus subgen. Circumdati</taxon>
    </lineage>
</organism>
<reference evidence="2" key="1">
    <citation type="journal article" date="2017" name="Genome Biol.">
        <title>Comparative genomics reveals high biological diversity and specific adaptations in the industrially and medically important fungal genus Aspergillus.</title>
        <authorList>
            <person name="de Vries R.P."/>
            <person name="Riley R."/>
            <person name="Wiebenga A."/>
            <person name="Aguilar-Osorio G."/>
            <person name="Amillis S."/>
            <person name="Uchima C.A."/>
            <person name="Anderluh G."/>
            <person name="Asadollahi M."/>
            <person name="Askin M."/>
            <person name="Barry K."/>
            <person name="Battaglia E."/>
            <person name="Bayram O."/>
            <person name="Benocci T."/>
            <person name="Braus-Stromeyer S.A."/>
            <person name="Caldana C."/>
            <person name="Canovas D."/>
            <person name="Cerqueira G.C."/>
            <person name="Chen F."/>
            <person name="Chen W."/>
            <person name="Choi C."/>
            <person name="Clum A."/>
            <person name="Dos Santos R.A."/>
            <person name="Damasio A.R."/>
            <person name="Diallinas G."/>
            <person name="Emri T."/>
            <person name="Fekete E."/>
            <person name="Flipphi M."/>
            <person name="Freyberg S."/>
            <person name="Gallo A."/>
            <person name="Gournas C."/>
            <person name="Habgood R."/>
            <person name="Hainaut M."/>
            <person name="Harispe M.L."/>
            <person name="Henrissat B."/>
            <person name="Hilden K.S."/>
            <person name="Hope R."/>
            <person name="Hossain A."/>
            <person name="Karabika E."/>
            <person name="Karaffa L."/>
            <person name="Karanyi Z."/>
            <person name="Krasevec N."/>
            <person name="Kuo A."/>
            <person name="Kusch H."/>
            <person name="LaButti K."/>
            <person name="Lagendijk E.L."/>
            <person name="Lapidus A."/>
            <person name="Levasseur A."/>
            <person name="Lindquist E."/>
            <person name="Lipzen A."/>
            <person name="Logrieco A.F."/>
            <person name="MacCabe A."/>
            <person name="Maekelae M.R."/>
            <person name="Malavazi I."/>
            <person name="Melin P."/>
            <person name="Meyer V."/>
            <person name="Mielnichuk N."/>
            <person name="Miskei M."/>
            <person name="Molnar A.P."/>
            <person name="Mule G."/>
            <person name="Ngan C.Y."/>
            <person name="Orejas M."/>
            <person name="Orosz E."/>
            <person name="Ouedraogo J.P."/>
            <person name="Overkamp K.M."/>
            <person name="Park H.-S."/>
            <person name="Perrone G."/>
            <person name="Piumi F."/>
            <person name="Punt P.J."/>
            <person name="Ram A.F."/>
            <person name="Ramon A."/>
            <person name="Rauscher S."/>
            <person name="Record E."/>
            <person name="Riano-Pachon D.M."/>
            <person name="Robert V."/>
            <person name="Roehrig J."/>
            <person name="Ruller R."/>
            <person name="Salamov A."/>
            <person name="Salih N.S."/>
            <person name="Samson R.A."/>
            <person name="Sandor E."/>
            <person name="Sanguinetti M."/>
            <person name="Schuetze T."/>
            <person name="Sepcic K."/>
            <person name="Shelest E."/>
            <person name="Sherlock G."/>
            <person name="Sophianopoulou V."/>
            <person name="Squina F.M."/>
            <person name="Sun H."/>
            <person name="Susca A."/>
            <person name="Todd R.B."/>
            <person name="Tsang A."/>
            <person name="Unkles S.E."/>
            <person name="van de Wiele N."/>
            <person name="van Rossen-Uffink D."/>
            <person name="Oliveira J.V."/>
            <person name="Vesth T.C."/>
            <person name="Visser J."/>
            <person name="Yu J.-H."/>
            <person name="Zhou M."/>
            <person name="Andersen M.R."/>
            <person name="Archer D.B."/>
            <person name="Baker S.E."/>
            <person name="Benoit I."/>
            <person name="Brakhage A.A."/>
            <person name="Braus G.H."/>
            <person name="Fischer R."/>
            <person name="Frisvad J.C."/>
            <person name="Goldman G.H."/>
            <person name="Houbraken J."/>
            <person name="Oakley B."/>
            <person name="Pocsi I."/>
            <person name="Scazzocchio C."/>
            <person name="Seiboth B."/>
            <person name="vanKuyk P.A."/>
            <person name="Wortman J."/>
            <person name="Dyer P.S."/>
            <person name="Grigoriev I.V."/>
        </authorList>
    </citation>
    <scope>NUCLEOTIDE SEQUENCE [LARGE SCALE GENOMIC DNA]</scope>
    <source>
        <strain evidence="2">CBS 101740 / IMI 381727 / IBT 21946</strain>
    </source>
</reference>
<dbReference type="VEuPathDB" id="FungiDB:ASPBRDRAFT_109870"/>
<dbReference type="GeneID" id="93569075"/>
<dbReference type="AlphaFoldDB" id="A0A1L9UKQ8"/>
<feature type="non-terminal residue" evidence="1">
    <location>
        <position position="1"/>
    </location>
</feature>
<evidence type="ECO:0000313" key="1">
    <source>
        <dbReference type="EMBL" id="OJJ72285.1"/>
    </source>
</evidence>
<proteinExistence type="predicted"/>
<feature type="non-terminal residue" evidence="1">
    <location>
        <position position="91"/>
    </location>
</feature>
<dbReference type="Proteomes" id="UP000184499">
    <property type="component" value="Unassembled WGS sequence"/>
</dbReference>
<sequence>LHLDPEDLPKFWAAFELTYKAVTAEPEITFFELYQTPDSPGAISWVDNYCIYRDYFTATETLFITPREAKLLNRLGTPFTMFKKTNGGLVD</sequence>
<evidence type="ECO:0000313" key="2">
    <source>
        <dbReference type="Proteomes" id="UP000184499"/>
    </source>
</evidence>